<evidence type="ECO:0000313" key="2">
    <source>
        <dbReference type="Proteomes" id="UP000249260"/>
    </source>
</evidence>
<evidence type="ECO:0008006" key="3">
    <source>
        <dbReference type="Google" id="ProtNLM"/>
    </source>
</evidence>
<reference evidence="1 2" key="1">
    <citation type="submission" date="2018-06" db="EMBL/GenBank/DDBJ databases">
        <title>Paenibacillus montanisoli sp. nov., isolated from mountain area soil.</title>
        <authorList>
            <person name="Wu M."/>
        </authorList>
    </citation>
    <scope>NUCLEOTIDE SEQUENCE [LARGE SCALE GENOMIC DNA]</scope>
    <source>
        <strain evidence="1 2">RA17</strain>
    </source>
</reference>
<dbReference type="AlphaFoldDB" id="A0A328TYJ4"/>
<sequence length="97" mass="11065">MSLIGESDSWSGEYTANISAHREDGKYVFSYKNETDEELKNIEITINEKLVRKESDYKGKIIEISTGCAGCAVTDDTLPIKVKMNWDDKEETFYLKS</sequence>
<proteinExistence type="predicted"/>
<dbReference type="Proteomes" id="UP000249260">
    <property type="component" value="Unassembled WGS sequence"/>
</dbReference>
<dbReference type="EMBL" id="QLUW01000003">
    <property type="protein sequence ID" value="RAP75587.1"/>
    <property type="molecule type" value="Genomic_DNA"/>
</dbReference>
<organism evidence="1 2">
    <name type="scientific">Paenibacillus montanisoli</name>
    <dbReference type="NCBI Taxonomy" id="2081970"/>
    <lineage>
        <taxon>Bacteria</taxon>
        <taxon>Bacillati</taxon>
        <taxon>Bacillota</taxon>
        <taxon>Bacilli</taxon>
        <taxon>Bacillales</taxon>
        <taxon>Paenibacillaceae</taxon>
        <taxon>Paenibacillus</taxon>
    </lineage>
</organism>
<gene>
    <name evidence="1" type="ORF">DL346_17240</name>
</gene>
<accession>A0A328TYJ4</accession>
<comment type="caution">
    <text evidence="1">The sequence shown here is derived from an EMBL/GenBank/DDBJ whole genome shotgun (WGS) entry which is preliminary data.</text>
</comment>
<protein>
    <recommendedName>
        <fullName evidence="3">Ig-like domain-containing protein</fullName>
    </recommendedName>
</protein>
<evidence type="ECO:0000313" key="1">
    <source>
        <dbReference type="EMBL" id="RAP75587.1"/>
    </source>
</evidence>
<keyword evidence="2" id="KW-1185">Reference proteome</keyword>
<dbReference type="OrthoDB" id="2884500at2"/>
<name>A0A328TYJ4_9BACL</name>